<organism evidence="1 2">
    <name type="scientific">Sphingopyxis terrae subsp. ummariensis</name>
    <dbReference type="NCBI Taxonomy" id="429001"/>
    <lineage>
        <taxon>Bacteria</taxon>
        <taxon>Pseudomonadati</taxon>
        <taxon>Pseudomonadota</taxon>
        <taxon>Alphaproteobacteria</taxon>
        <taxon>Sphingomonadales</taxon>
        <taxon>Sphingomonadaceae</taxon>
        <taxon>Sphingopyxis</taxon>
    </lineage>
</organism>
<gene>
    <name evidence="1" type="ORF">SAMN06295984_1878</name>
</gene>
<evidence type="ECO:0000313" key="1">
    <source>
        <dbReference type="EMBL" id="SMQ76438.1"/>
    </source>
</evidence>
<dbReference type="AlphaFoldDB" id="A0A1Y6FN95"/>
<evidence type="ECO:0000313" key="2">
    <source>
        <dbReference type="Proteomes" id="UP000194469"/>
    </source>
</evidence>
<sequence>MEADSSAEDFALSRREQPRSCNGYLAVANSSD</sequence>
<proteinExistence type="predicted"/>
<protein>
    <submittedName>
        <fullName evidence="1">Uncharacterized protein</fullName>
    </submittedName>
</protein>
<name>A0A1Y6FN95_9SPHN</name>
<reference evidence="2" key="1">
    <citation type="submission" date="2017-04" db="EMBL/GenBank/DDBJ databases">
        <authorList>
            <person name="Varghese N."/>
            <person name="Submissions S."/>
        </authorList>
    </citation>
    <scope>NUCLEOTIDE SEQUENCE [LARGE SCALE GENOMIC DNA]</scope>
    <source>
        <strain evidence="2">UI2</strain>
    </source>
</reference>
<accession>A0A1Y6FN95</accession>
<keyword evidence="2" id="KW-1185">Reference proteome</keyword>
<dbReference type="EMBL" id="FXWL01000002">
    <property type="protein sequence ID" value="SMQ76438.1"/>
    <property type="molecule type" value="Genomic_DNA"/>
</dbReference>
<dbReference type="Proteomes" id="UP000194469">
    <property type="component" value="Unassembled WGS sequence"/>
</dbReference>